<dbReference type="Proteomes" id="UP001600109">
    <property type="component" value="Unassembled WGS sequence"/>
</dbReference>
<dbReference type="EMBL" id="JBHZPZ010000019">
    <property type="protein sequence ID" value="MFE3869172.1"/>
    <property type="molecule type" value="Genomic_DNA"/>
</dbReference>
<reference evidence="2 3" key="1">
    <citation type="submission" date="2024-06" db="EMBL/GenBank/DDBJ databases">
        <title>Flavobacterium spp. isolated from glacier.</title>
        <authorList>
            <person name="Han D."/>
        </authorList>
    </citation>
    <scope>NUCLEOTIDE SEQUENCE [LARGE SCALE GENOMIC DNA]</scope>
    <source>
        <strain evidence="2 3">LS2P90</strain>
    </source>
</reference>
<sequence>MENKKGINWFFACIAFTLGLTLFKHIDFATFTLKDPAIDILYLIVFVLSIYFMLKGKNQPEK</sequence>
<dbReference type="RefSeq" id="WP_379855783.1">
    <property type="nucleotide sequence ID" value="NZ_JBHZPZ010000019.1"/>
</dbReference>
<comment type="caution">
    <text evidence="2">The sequence shown here is derived from an EMBL/GenBank/DDBJ whole genome shotgun (WGS) entry which is preliminary data.</text>
</comment>
<gene>
    <name evidence="2" type="ORF">ACFX5E_13985</name>
</gene>
<keyword evidence="1" id="KW-0472">Membrane</keyword>
<feature type="transmembrane region" description="Helical" evidence="1">
    <location>
        <begin position="7"/>
        <end position="26"/>
    </location>
</feature>
<organism evidence="2 3">
    <name type="scientific">Flavobacterium xylosi</name>
    <dbReference type="NCBI Taxonomy" id="3230415"/>
    <lineage>
        <taxon>Bacteria</taxon>
        <taxon>Pseudomonadati</taxon>
        <taxon>Bacteroidota</taxon>
        <taxon>Flavobacteriia</taxon>
        <taxon>Flavobacteriales</taxon>
        <taxon>Flavobacteriaceae</taxon>
        <taxon>Flavobacterium</taxon>
    </lineage>
</organism>
<keyword evidence="1" id="KW-0812">Transmembrane</keyword>
<evidence type="ECO:0000313" key="2">
    <source>
        <dbReference type="EMBL" id="MFE3869172.1"/>
    </source>
</evidence>
<keyword evidence="3" id="KW-1185">Reference proteome</keyword>
<feature type="transmembrane region" description="Helical" evidence="1">
    <location>
        <begin position="38"/>
        <end position="54"/>
    </location>
</feature>
<protein>
    <submittedName>
        <fullName evidence="2">Uncharacterized protein</fullName>
    </submittedName>
</protein>
<keyword evidence="1" id="KW-1133">Transmembrane helix</keyword>
<name>A0ABW6HZM1_9FLAO</name>
<evidence type="ECO:0000313" key="3">
    <source>
        <dbReference type="Proteomes" id="UP001600109"/>
    </source>
</evidence>
<accession>A0ABW6HZM1</accession>
<evidence type="ECO:0000256" key="1">
    <source>
        <dbReference type="SAM" id="Phobius"/>
    </source>
</evidence>
<proteinExistence type="predicted"/>